<comment type="caution">
    <text evidence="6">The sequence shown here is derived from an EMBL/GenBank/DDBJ whole genome shotgun (WGS) entry which is preliminary data.</text>
</comment>
<proteinExistence type="predicted"/>
<dbReference type="GO" id="GO:0006302">
    <property type="term" value="P:double-strand break repair"/>
    <property type="evidence" value="ECO:0007669"/>
    <property type="project" value="TreeGrafter"/>
</dbReference>
<dbReference type="GO" id="GO:0016787">
    <property type="term" value="F:hydrolase activity"/>
    <property type="evidence" value="ECO:0007669"/>
    <property type="project" value="InterPro"/>
</dbReference>
<reference evidence="6 7" key="1">
    <citation type="submission" date="2020-04" db="EMBL/GenBank/DDBJ databases">
        <title>Bacillus sp. UniB3 isolated from commercial digestive syrup.</title>
        <authorList>
            <person name="Thorat V."/>
            <person name="Kirdat K."/>
            <person name="Tiwarekar B."/>
            <person name="Yadav A."/>
        </authorList>
    </citation>
    <scope>NUCLEOTIDE SEQUENCE [LARGE SCALE GENOMIC DNA]</scope>
    <source>
        <strain evidence="6 7">UniB3</strain>
    </source>
</reference>
<dbReference type="PANTHER" id="PTHR30580:SF1">
    <property type="entry name" value="COMF OPERON PROTEIN 1"/>
    <property type="match status" value="1"/>
</dbReference>
<dbReference type="PROSITE" id="PS51194">
    <property type="entry name" value="HELICASE_CTER"/>
    <property type="match status" value="1"/>
</dbReference>
<keyword evidence="6" id="KW-0347">Helicase</keyword>
<evidence type="ECO:0000259" key="4">
    <source>
        <dbReference type="PROSITE" id="PS51192"/>
    </source>
</evidence>
<dbReference type="AlphaFoldDB" id="A0A7Y0KB63"/>
<dbReference type="InterPro" id="IPR001650">
    <property type="entry name" value="Helicase_C-like"/>
</dbReference>
<dbReference type="InterPro" id="IPR014001">
    <property type="entry name" value="Helicase_ATP-bd"/>
</dbReference>
<feature type="domain" description="Helicase C-terminal" evidence="5">
    <location>
        <begin position="324"/>
        <end position="469"/>
    </location>
</feature>
<evidence type="ECO:0000313" key="7">
    <source>
        <dbReference type="Proteomes" id="UP000588491"/>
    </source>
</evidence>
<dbReference type="Pfam" id="PF00271">
    <property type="entry name" value="Helicase_C"/>
    <property type="match status" value="1"/>
</dbReference>
<dbReference type="GO" id="GO:0043138">
    <property type="term" value="F:3'-5' DNA helicase activity"/>
    <property type="evidence" value="ECO:0007669"/>
    <property type="project" value="TreeGrafter"/>
</dbReference>
<dbReference type="SUPFAM" id="SSF52540">
    <property type="entry name" value="P-loop containing nucleoside triphosphate hydrolases"/>
    <property type="match status" value="1"/>
</dbReference>
<accession>A0A7Y0KB63</accession>
<gene>
    <name evidence="6" type="ORF">HHU08_20070</name>
</gene>
<dbReference type="GO" id="GO:0003677">
    <property type="term" value="F:DNA binding"/>
    <property type="evidence" value="ECO:0007669"/>
    <property type="project" value="UniProtKB-KW"/>
</dbReference>
<evidence type="ECO:0000256" key="2">
    <source>
        <dbReference type="ARBA" id="ARBA00022840"/>
    </source>
</evidence>
<keyword evidence="7" id="KW-1185">Reference proteome</keyword>
<keyword evidence="1" id="KW-0547">Nucleotide-binding</keyword>
<protein>
    <submittedName>
        <fullName evidence="6">DEAD/DEAH box helicase</fullName>
    </submittedName>
</protein>
<evidence type="ECO:0000256" key="1">
    <source>
        <dbReference type="ARBA" id="ARBA00022741"/>
    </source>
</evidence>
<dbReference type="PROSITE" id="PS51192">
    <property type="entry name" value="HELICASE_ATP_BIND_1"/>
    <property type="match status" value="1"/>
</dbReference>
<dbReference type="EMBL" id="JABBPK010000001">
    <property type="protein sequence ID" value="NMO79253.1"/>
    <property type="molecule type" value="Genomic_DNA"/>
</dbReference>
<organism evidence="6 7">
    <name type="scientific">Niallia alba</name>
    <dbReference type="NCBI Taxonomy" id="2729105"/>
    <lineage>
        <taxon>Bacteria</taxon>
        <taxon>Bacillati</taxon>
        <taxon>Bacillota</taxon>
        <taxon>Bacilli</taxon>
        <taxon>Bacillales</taxon>
        <taxon>Bacillaceae</taxon>
        <taxon>Niallia</taxon>
    </lineage>
</organism>
<dbReference type="GO" id="GO:0006270">
    <property type="term" value="P:DNA replication initiation"/>
    <property type="evidence" value="ECO:0007669"/>
    <property type="project" value="TreeGrafter"/>
</dbReference>
<dbReference type="CDD" id="cd17925">
    <property type="entry name" value="DEXDc_ComFA"/>
    <property type="match status" value="1"/>
</dbReference>
<dbReference type="GO" id="GO:0005524">
    <property type="term" value="F:ATP binding"/>
    <property type="evidence" value="ECO:0007669"/>
    <property type="project" value="UniProtKB-KW"/>
</dbReference>
<dbReference type="InterPro" id="IPR006935">
    <property type="entry name" value="Helicase/UvrB_N"/>
</dbReference>
<dbReference type="FunFam" id="3.40.50.300:FF:001736">
    <property type="entry name" value="COMF operon protein 1"/>
    <property type="match status" value="1"/>
</dbReference>
<dbReference type="SMART" id="SM00487">
    <property type="entry name" value="DEXDc"/>
    <property type="match status" value="1"/>
</dbReference>
<keyword evidence="2" id="KW-0067">ATP-binding</keyword>
<keyword evidence="6" id="KW-0378">Hydrolase</keyword>
<dbReference type="GO" id="GO:0006310">
    <property type="term" value="P:DNA recombination"/>
    <property type="evidence" value="ECO:0007669"/>
    <property type="project" value="TreeGrafter"/>
</dbReference>
<dbReference type="Gene3D" id="3.40.50.300">
    <property type="entry name" value="P-loop containing nucleotide triphosphate hydrolases"/>
    <property type="match status" value="2"/>
</dbReference>
<dbReference type="CDD" id="cd18785">
    <property type="entry name" value="SF2_C"/>
    <property type="match status" value="1"/>
</dbReference>
<dbReference type="PANTHER" id="PTHR30580">
    <property type="entry name" value="PRIMOSOMAL PROTEIN N"/>
    <property type="match status" value="1"/>
</dbReference>
<name>A0A7Y0KB63_9BACI</name>
<dbReference type="Pfam" id="PF04851">
    <property type="entry name" value="ResIII"/>
    <property type="match status" value="1"/>
</dbReference>
<dbReference type="SMART" id="SM00490">
    <property type="entry name" value="HELICc"/>
    <property type="match status" value="1"/>
</dbReference>
<sequence>MLLTPPLNSAYPFNPQLQATLQGKALLLNELPFSEEEIQAHYENGYCSYMQGIEKNARNKYSCKRCGNENQQLFASFPCARCQETCTYCRNCIMMGRISECTPLITWNGPKLIQETSEIALQWSGTLSPGQQEASDKMEAIIEDQSELLIWAVCGAGKTEILFKGIEKALKQNQRVCIATPRTDVVLELAPRLQEVFPDIKVLPVYGGSEDRHLYSPLTISTTHQLFRFQQAFDLVILDEMDAFPYSVDTSLQYAVQKARKEHSTLIYLTATPDKAWQEKCRQKKIPFVTIPARFHQYPLPVPSFQWCGNWEKGLSKEKLPAPLIKWIHERVPEKKPILLFVPKIYYMEKIKTLLQPIISSLEAVHAEDPNRKEKVQKMRDKKVDLLITTTILERGVTFPNVDVAVLGAENPIFTESALVQISGRVGRKKEFPGGTITFFHYGKTNSMVSARKQIMKSNKEARERGMLR</sequence>
<feature type="domain" description="Helicase ATP-binding" evidence="4">
    <location>
        <begin position="139"/>
        <end position="291"/>
    </location>
</feature>
<dbReference type="Proteomes" id="UP000588491">
    <property type="component" value="Unassembled WGS sequence"/>
</dbReference>
<dbReference type="InterPro" id="IPR027417">
    <property type="entry name" value="P-loop_NTPase"/>
</dbReference>
<evidence type="ECO:0000259" key="5">
    <source>
        <dbReference type="PROSITE" id="PS51194"/>
    </source>
</evidence>
<evidence type="ECO:0000313" key="6">
    <source>
        <dbReference type="EMBL" id="NMO79253.1"/>
    </source>
</evidence>
<keyword evidence="3" id="KW-0238">DNA-binding</keyword>
<evidence type="ECO:0000256" key="3">
    <source>
        <dbReference type="ARBA" id="ARBA00023125"/>
    </source>
</evidence>